<dbReference type="EMBL" id="JAXOTQ010000068">
    <property type="protein sequence ID" value="MDZ5494293.1"/>
    <property type="molecule type" value="Genomic_DNA"/>
</dbReference>
<reference evidence="1 2" key="1">
    <citation type="submission" date="2023-12" db="EMBL/GenBank/DDBJ databases">
        <title>Micromonospora sp. nov., isolated from Atacama Desert.</title>
        <authorList>
            <person name="Carro L."/>
            <person name="Golinska P."/>
            <person name="Klenk H.-P."/>
            <person name="Goodfellow M."/>
        </authorList>
    </citation>
    <scope>NUCLEOTIDE SEQUENCE [LARGE SCALE GENOMIC DNA]</scope>
    <source>
        <strain evidence="1 2">4G53</strain>
    </source>
</reference>
<dbReference type="InterPro" id="IPR043733">
    <property type="entry name" value="DUF5677"/>
</dbReference>
<organism evidence="1 2">
    <name type="scientific">Micromonospora sicca</name>
    <dbReference type="NCBI Taxonomy" id="2202420"/>
    <lineage>
        <taxon>Bacteria</taxon>
        <taxon>Bacillati</taxon>
        <taxon>Actinomycetota</taxon>
        <taxon>Actinomycetes</taxon>
        <taxon>Micromonosporales</taxon>
        <taxon>Micromonosporaceae</taxon>
        <taxon>Micromonospora</taxon>
    </lineage>
</organism>
<accession>A0ABU5JNU4</accession>
<proteinExistence type="predicted"/>
<dbReference type="Pfam" id="PF18928">
    <property type="entry name" value="DUF5677"/>
    <property type="match status" value="1"/>
</dbReference>
<sequence>MPEPYLSVAGPLGDVFEPRWAELQDATDENPFIYAGVELLKSAVVLAHGLADAPREGPLPINAAIRCGLMVRAGKLCLDLLADVCNGQGRQQIGLLRQLTETLANVAYLCRDDEQGTRHRAYLYDSLISEREFLKVIERRRASGDGTELPIEGRLRRSIEDTAGAAGIDLDTIPGRRQIGWPSAQDRIEQAFGATAYPSYRVGSDALHGGWFDLIRNHLNQVDGGFEPEFRPIGQRPQALLAAAIQLSMVALVFQQHQPPQMQRLFGEHLAAVLGRAHRVDDMHEHWLASDAGSS</sequence>
<keyword evidence="2" id="KW-1185">Reference proteome</keyword>
<evidence type="ECO:0000313" key="2">
    <source>
        <dbReference type="Proteomes" id="UP001290101"/>
    </source>
</evidence>
<protein>
    <submittedName>
        <fullName evidence="1">DUF5677 domain-containing protein</fullName>
    </submittedName>
</protein>
<name>A0ABU5JNU4_9ACTN</name>
<gene>
    <name evidence="1" type="ORF">U2F25_33440</name>
</gene>
<comment type="caution">
    <text evidence="1">The sequence shown here is derived from an EMBL/GenBank/DDBJ whole genome shotgun (WGS) entry which is preliminary data.</text>
</comment>
<evidence type="ECO:0000313" key="1">
    <source>
        <dbReference type="EMBL" id="MDZ5494293.1"/>
    </source>
</evidence>
<dbReference type="RefSeq" id="WP_322443768.1">
    <property type="nucleotide sequence ID" value="NZ_JAXOTQ010000068.1"/>
</dbReference>
<dbReference type="Proteomes" id="UP001290101">
    <property type="component" value="Unassembled WGS sequence"/>
</dbReference>